<dbReference type="Pfam" id="PF00075">
    <property type="entry name" value="RNase_H"/>
    <property type="match status" value="1"/>
</dbReference>
<dbReference type="Gene3D" id="3.30.420.10">
    <property type="entry name" value="Ribonuclease H-like superfamily/Ribonuclease H"/>
    <property type="match status" value="1"/>
</dbReference>
<evidence type="ECO:0000313" key="2">
    <source>
        <dbReference type="EMBL" id="KAJ1641704.1"/>
    </source>
</evidence>
<dbReference type="PROSITE" id="PS50879">
    <property type="entry name" value="RNASE_H_1"/>
    <property type="match status" value="1"/>
</dbReference>
<organism evidence="2 3">
    <name type="scientific">Coemansia asiatica</name>
    <dbReference type="NCBI Taxonomy" id="1052880"/>
    <lineage>
        <taxon>Eukaryota</taxon>
        <taxon>Fungi</taxon>
        <taxon>Fungi incertae sedis</taxon>
        <taxon>Zoopagomycota</taxon>
        <taxon>Kickxellomycotina</taxon>
        <taxon>Kickxellomycetes</taxon>
        <taxon>Kickxellales</taxon>
        <taxon>Kickxellaceae</taxon>
        <taxon>Coemansia</taxon>
    </lineage>
</organism>
<feature type="domain" description="RNase H type-1" evidence="1">
    <location>
        <begin position="26"/>
        <end position="161"/>
    </location>
</feature>
<proteinExistence type="predicted"/>
<dbReference type="SUPFAM" id="SSF53098">
    <property type="entry name" value="Ribonuclease H-like"/>
    <property type="match status" value="1"/>
</dbReference>
<dbReference type="GO" id="GO:0004523">
    <property type="term" value="F:RNA-DNA hybrid ribonuclease activity"/>
    <property type="evidence" value="ECO:0007669"/>
    <property type="project" value="InterPro"/>
</dbReference>
<dbReference type="EMBL" id="JANBOH010000713">
    <property type="protein sequence ID" value="KAJ1641704.1"/>
    <property type="molecule type" value="Genomic_DNA"/>
</dbReference>
<dbReference type="InterPro" id="IPR036397">
    <property type="entry name" value="RNaseH_sf"/>
</dbReference>
<dbReference type="Proteomes" id="UP001145021">
    <property type="component" value="Unassembled WGS sequence"/>
</dbReference>
<dbReference type="InterPro" id="IPR002156">
    <property type="entry name" value="RNaseH_domain"/>
</dbReference>
<evidence type="ECO:0000313" key="3">
    <source>
        <dbReference type="Proteomes" id="UP001145021"/>
    </source>
</evidence>
<reference evidence="2" key="1">
    <citation type="submission" date="2022-07" db="EMBL/GenBank/DDBJ databases">
        <title>Phylogenomic reconstructions and comparative analyses of Kickxellomycotina fungi.</title>
        <authorList>
            <person name="Reynolds N.K."/>
            <person name="Stajich J.E."/>
            <person name="Barry K."/>
            <person name="Grigoriev I.V."/>
            <person name="Crous P."/>
            <person name="Smith M.E."/>
        </authorList>
    </citation>
    <scope>NUCLEOTIDE SEQUENCE</scope>
    <source>
        <strain evidence="2">NBRC 105413</strain>
    </source>
</reference>
<feature type="non-terminal residue" evidence="2">
    <location>
        <position position="321"/>
    </location>
</feature>
<evidence type="ECO:0000259" key="1">
    <source>
        <dbReference type="PROSITE" id="PS50879"/>
    </source>
</evidence>
<dbReference type="InterPro" id="IPR012337">
    <property type="entry name" value="RNaseH-like_sf"/>
</dbReference>
<comment type="caution">
    <text evidence="2">The sequence shown here is derived from an EMBL/GenBank/DDBJ whole genome shotgun (WGS) entry which is preliminary data.</text>
</comment>
<accession>A0A9W8CFI6</accession>
<keyword evidence="3" id="KW-1185">Reference proteome</keyword>
<dbReference type="AlphaFoldDB" id="A0A9W8CFI6"/>
<sequence length="321" mass="35864">MLLHQYKAGILSAFQKPLEDKVLNTLFNQKVLHVDQAFRLGHGGYIFLTDRVAEGVVGIQEAPFSSTTAEIMAIFMALSVIAQGYKMEIRADLEAAINAIKALQRRDPKKPWHKSPLAHLLKWGSLWFEDHWDNIKLTWVKGHSGVAGNKAADKLAGAAHDITDQVWSLQIGPPPTVMWWTCWRQQPAPGKPGALIKCIEREHMVTRLTQQVQAALPQTGATVGPEEINKVLMALSWFTDGKERYEAKGSFQCTSERDTLECSLGIKILLGNLPTMVQEMAWYPLAYPEAEMRHCLQGHTGPANEIPMETQAHFMQCEAGE</sequence>
<dbReference type="GO" id="GO:0003676">
    <property type="term" value="F:nucleic acid binding"/>
    <property type="evidence" value="ECO:0007669"/>
    <property type="project" value="InterPro"/>
</dbReference>
<name>A0A9W8CFI6_9FUNG</name>
<gene>
    <name evidence="2" type="ORF">LPJ64_006361</name>
</gene>
<protein>
    <recommendedName>
        <fullName evidence="1">RNase H type-1 domain-containing protein</fullName>
    </recommendedName>
</protein>